<keyword evidence="2" id="KW-1185">Reference proteome</keyword>
<dbReference type="PANTHER" id="PTHR12890">
    <property type="entry name" value="DREV PROTEIN"/>
    <property type="match status" value="1"/>
</dbReference>
<dbReference type="OrthoDB" id="1478556at2759"/>
<dbReference type="Pfam" id="PF05219">
    <property type="entry name" value="DREV"/>
    <property type="match status" value="1"/>
</dbReference>
<evidence type="ECO:0000313" key="1">
    <source>
        <dbReference type="EMBL" id="CAG9812289.1"/>
    </source>
</evidence>
<accession>A0A9N9SAV1</accession>
<dbReference type="PANTHER" id="PTHR12890:SF0">
    <property type="entry name" value="PROTEIN-L-HISTIDINE N-PROS-METHYLTRANSFERASE"/>
    <property type="match status" value="1"/>
</dbReference>
<dbReference type="EMBL" id="OU895880">
    <property type="protein sequence ID" value="CAG9812289.1"/>
    <property type="molecule type" value="Genomic_DNA"/>
</dbReference>
<reference evidence="1" key="1">
    <citation type="submission" date="2022-01" db="EMBL/GenBank/DDBJ databases">
        <authorList>
            <person name="King R."/>
        </authorList>
    </citation>
    <scope>NUCLEOTIDE SEQUENCE</scope>
</reference>
<dbReference type="AlphaFoldDB" id="A0A9N9SAV1"/>
<gene>
    <name evidence="1" type="ORF">CHIRRI_LOCUS15094</name>
</gene>
<dbReference type="Proteomes" id="UP001153620">
    <property type="component" value="Chromosome 4"/>
</dbReference>
<organism evidence="1 2">
    <name type="scientific">Chironomus riparius</name>
    <dbReference type="NCBI Taxonomy" id="315576"/>
    <lineage>
        <taxon>Eukaryota</taxon>
        <taxon>Metazoa</taxon>
        <taxon>Ecdysozoa</taxon>
        <taxon>Arthropoda</taxon>
        <taxon>Hexapoda</taxon>
        <taxon>Insecta</taxon>
        <taxon>Pterygota</taxon>
        <taxon>Neoptera</taxon>
        <taxon>Endopterygota</taxon>
        <taxon>Diptera</taxon>
        <taxon>Nematocera</taxon>
        <taxon>Chironomoidea</taxon>
        <taxon>Chironomidae</taxon>
        <taxon>Chironominae</taxon>
        <taxon>Chironomus</taxon>
    </lineage>
</organism>
<name>A0A9N9SAV1_9DIPT</name>
<evidence type="ECO:0008006" key="3">
    <source>
        <dbReference type="Google" id="ProtNLM"/>
    </source>
</evidence>
<dbReference type="SUPFAM" id="SSF53335">
    <property type="entry name" value="S-adenosyl-L-methionine-dependent methyltransferases"/>
    <property type="match status" value="1"/>
</dbReference>
<evidence type="ECO:0000313" key="2">
    <source>
        <dbReference type="Proteomes" id="UP001153620"/>
    </source>
</evidence>
<proteinExistence type="predicted"/>
<reference evidence="1" key="2">
    <citation type="submission" date="2022-10" db="EMBL/GenBank/DDBJ databases">
        <authorList>
            <consortium name="ENA_rothamsted_submissions"/>
            <consortium name="culmorum"/>
            <person name="King R."/>
        </authorList>
    </citation>
    <scope>NUCLEOTIDE SEQUENCE</scope>
</reference>
<sequence length="305" mass="35103">MARPRGILARALYDKYHNDAYIENYDMKLWYKLPNDGKEIIDRFRSKFFNLSEPDPITLHWISQSKSKSADLWLQLWHIICKAILKLFLTQTCCNGLLKRGSMFIMSEVQFANFLHSGGFQFGSDSHVDFLDVGAGDGEITLRLAQALTHLNSNISLNVYASESSYIMKDRLREKNFTVINDIRSLENVHLISALNVLDRCSDPKTLLNDIHQSLHPNGRALLALVLPYNHFVERSSSHLPVEPLLSHWPAKSLPFNEEINIYFQTLESMGFRIESFTKSAYLCEGDLRQSFYWLIDILVIVSKV</sequence>
<dbReference type="InterPro" id="IPR007884">
    <property type="entry name" value="METL9"/>
</dbReference>
<dbReference type="InterPro" id="IPR029063">
    <property type="entry name" value="SAM-dependent_MTases_sf"/>
</dbReference>
<dbReference type="Gene3D" id="3.40.50.150">
    <property type="entry name" value="Vaccinia Virus protein VP39"/>
    <property type="match status" value="1"/>
</dbReference>
<protein>
    <recommendedName>
        <fullName evidence="3">Methyltransferase-like protein 9</fullName>
    </recommendedName>
</protein>
<dbReference type="GO" id="GO:0106370">
    <property type="term" value="F:protein-L-histidine N-pros-methyltransferase activity"/>
    <property type="evidence" value="ECO:0007669"/>
    <property type="project" value="InterPro"/>
</dbReference>